<dbReference type="HAMAP" id="MF_01080">
    <property type="entry name" value="TruB_bact"/>
    <property type="match status" value="1"/>
</dbReference>
<feature type="compositionally biased region" description="Basic residues" evidence="6">
    <location>
        <begin position="424"/>
        <end position="434"/>
    </location>
</feature>
<feature type="region of interest" description="Disordered" evidence="6">
    <location>
        <begin position="414"/>
        <end position="447"/>
    </location>
</feature>
<dbReference type="InterPro" id="IPR020103">
    <property type="entry name" value="PsdUridine_synth_cat_dom_sf"/>
</dbReference>
<feature type="region of interest" description="Disordered" evidence="6">
    <location>
        <begin position="315"/>
        <end position="353"/>
    </location>
</feature>
<comment type="catalytic activity">
    <reaction evidence="1">
        <text>a uridine in mRNA = a pseudouridine in mRNA</text>
        <dbReference type="Rhea" id="RHEA:56644"/>
        <dbReference type="Rhea" id="RHEA-COMP:14658"/>
        <dbReference type="Rhea" id="RHEA-COMP:14659"/>
        <dbReference type="ChEBI" id="CHEBI:65314"/>
        <dbReference type="ChEBI" id="CHEBI:65315"/>
    </reaction>
</comment>
<dbReference type="EMBL" id="KZ805311">
    <property type="protein sequence ID" value="PVI05925.1"/>
    <property type="molecule type" value="Genomic_DNA"/>
</dbReference>
<dbReference type="InterPro" id="IPR002501">
    <property type="entry name" value="PsdUridine_synth_N"/>
</dbReference>
<dbReference type="Gene3D" id="3.30.2350.10">
    <property type="entry name" value="Pseudouridine synthase"/>
    <property type="match status" value="1"/>
</dbReference>
<sequence>MANLGVLPQVNNDHEDHVDEAVQTISSLAGIGPSTMSTEPILEGVFAISKPTTKTTPQILLDLQSIFASSTIFAPLLNDIRRKRAEQESHQPAGQKLKDEERDGRFFKLGHGGTLDPMASGVLIVGIGRGTKHLSKYLDSTKTYETVVLFGLSTTTYDIEGDEIARAPTTHITPELIRDKLTTTFMGTFRQVPPIYSGLKVDGMKAVEYARQGKELPRNLVDREVQVHECELLDFMPPGTHDIHYPPPQNEQEANENRETHDTIQIAVSSLPAAKIRLTVSSGFYVRSFAHDLGIACGSVATMASLHRSGQADFYTPPFPSSSSSSSSQPPNDTTTTPTVPTTSSPPTIPTIPYETLTTLDESEWSSQLSNTLLAWMKQNPPRDNKARGPGRKARDKDIVRQRFRGEWLAGTKRERILQQGGKVKGRLSKKGRGKNGDLGAGDERKE</sequence>
<keyword evidence="9" id="KW-1185">Reference proteome</keyword>
<evidence type="ECO:0000256" key="6">
    <source>
        <dbReference type="SAM" id="MobiDB-lite"/>
    </source>
</evidence>
<evidence type="ECO:0000256" key="4">
    <source>
        <dbReference type="ARBA" id="ARBA00022694"/>
    </source>
</evidence>
<dbReference type="AlphaFoldDB" id="A0A2V1E9K8"/>
<organism evidence="8 9">
    <name type="scientific">Periconia macrospinosa</name>
    <dbReference type="NCBI Taxonomy" id="97972"/>
    <lineage>
        <taxon>Eukaryota</taxon>
        <taxon>Fungi</taxon>
        <taxon>Dikarya</taxon>
        <taxon>Ascomycota</taxon>
        <taxon>Pezizomycotina</taxon>
        <taxon>Dothideomycetes</taxon>
        <taxon>Pleosporomycetidae</taxon>
        <taxon>Pleosporales</taxon>
        <taxon>Massarineae</taxon>
        <taxon>Periconiaceae</taxon>
        <taxon>Periconia</taxon>
    </lineage>
</organism>
<evidence type="ECO:0000259" key="7">
    <source>
        <dbReference type="Pfam" id="PF01509"/>
    </source>
</evidence>
<feature type="region of interest" description="Disordered" evidence="6">
    <location>
        <begin position="238"/>
        <end position="259"/>
    </location>
</feature>
<dbReference type="GO" id="GO:0160148">
    <property type="term" value="F:tRNA pseudouridine(55) synthase activity"/>
    <property type="evidence" value="ECO:0007669"/>
    <property type="project" value="UniProtKB-EC"/>
</dbReference>
<dbReference type="PANTHER" id="PTHR13767">
    <property type="entry name" value="TRNA-PSEUDOURIDINE SYNTHASE"/>
    <property type="match status" value="1"/>
</dbReference>
<comment type="similarity">
    <text evidence="2">Belongs to the pseudouridine synthase TruB family.</text>
</comment>
<feature type="region of interest" description="Disordered" evidence="6">
    <location>
        <begin position="377"/>
        <end position="399"/>
    </location>
</feature>
<gene>
    <name evidence="8" type="ORF">DM02DRAFT_54899</name>
</gene>
<dbReference type="GO" id="GO:0005634">
    <property type="term" value="C:nucleus"/>
    <property type="evidence" value="ECO:0007669"/>
    <property type="project" value="TreeGrafter"/>
</dbReference>
<dbReference type="Pfam" id="PF01509">
    <property type="entry name" value="TruB_N"/>
    <property type="match status" value="1"/>
</dbReference>
<name>A0A2V1E9K8_9PLEO</name>
<keyword evidence="5" id="KW-0413">Isomerase</keyword>
<reference evidence="8 9" key="1">
    <citation type="journal article" date="2018" name="Sci. Rep.">
        <title>Comparative genomics provides insights into the lifestyle and reveals functional heterogeneity of dark septate endophytic fungi.</title>
        <authorList>
            <person name="Knapp D.G."/>
            <person name="Nemeth J.B."/>
            <person name="Barry K."/>
            <person name="Hainaut M."/>
            <person name="Henrissat B."/>
            <person name="Johnson J."/>
            <person name="Kuo A."/>
            <person name="Lim J.H.P."/>
            <person name="Lipzen A."/>
            <person name="Nolan M."/>
            <person name="Ohm R.A."/>
            <person name="Tamas L."/>
            <person name="Grigoriev I.V."/>
            <person name="Spatafora J.W."/>
            <person name="Nagy L.G."/>
            <person name="Kovacs G.M."/>
        </authorList>
    </citation>
    <scope>NUCLEOTIDE SEQUENCE [LARGE SCALE GENOMIC DNA]</scope>
    <source>
        <strain evidence="8 9">DSE2036</strain>
    </source>
</reference>
<proteinExistence type="inferred from homology"/>
<protein>
    <recommendedName>
        <fullName evidence="3">tRNA pseudouridine(55) synthase</fullName>
        <ecNumber evidence="3">5.4.99.25</ecNumber>
    </recommendedName>
</protein>
<dbReference type="GO" id="GO:0003723">
    <property type="term" value="F:RNA binding"/>
    <property type="evidence" value="ECO:0007669"/>
    <property type="project" value="InterPro"/>
</dbReference>
<dbReference type="OrthoDB" id="9995526at2759"/>
<evidence type="ECO:0000256" key="2">
    <source>
        <dbReference type="ARBA" id="ARBA00008999"/>
    </source>
</evidence>
<evidence type="ECO:0000313" key="9">
    <source>
        <dbReference type="Proteomes" id="UP000244855"/>
    </source>
</evidence>
<evidence type="ECO:0000256" key="3">
    <source>
        <dbReference type="ARBA" id="ARBA00012787"/>
    </source>
</evidence>
<dbReference type="GO" id="GO:1990481">
    <property type="term" value="P:mRNA pseudouridine synthesis"/>
    <property type="evidence" value="ECO:0007669"/>
    <property type="project" value="TreeGrafter"/>
</dbReference>
<dbReference type="Proteomes" id="UP000244855">
    <property type="component" value="Unassembled WGS sequence"/>
</dbReference>
<dbReference type="EC" id="5.4.99.25" evidence="3"/>
<dbReference type="STRING" id="97972.A0A2V1E9K8"/>
<feature type="domain" description="Pseudouridine synthase II N-terminal" evidence="7">
    <location>
        <begin position="108"/>
        <end position="238"/>
    </location>
</feature>
<dbReference type="PANTHER" id="PTHR13767:SF2">
    <property type="entry name" value="PSEUDOURIDYLATE SYNTHASE TRUB1"/>
    <property type="match status" value="1"/>
</dbReference>
<evidence type="ECO:0000256" key="5">
    <source>
        <dbReference type="ARBA" id="ARBA00023235"/>
    </source>
</evidence>
<keyword evidence="4" id="KW-0819">tRNA processing</keyword>
<feature type="compositionally biased region" description="Low complexity" evidence="6">
    <location>
        <begin position="321"/>
        <end position="353"/>
    </location>
</feature>
<dbReference type="GO" id="GO:0006400">
    <property type="term" value="P:tRNA modification"/>
    <property type="evidence" value="ECO:0007669"/>
    <property type="project" value="TreeGrafter"/>
</dbReference>
<evidence type="ECO:0000313" key="8">
    <source>
        <dbReference type="EMBL" id="PVI05925.1"/>
    </source>
</evidence>
<feature type="compositionally biased region" description="Basic and acidic residues" evidence="6">
    <location>
        <begin position="381"/>
        <end position="399"/>
    </location>
</feature>
<evidence type="ECO:0000256" key="1">
    <source>
        <dbReference type="ARBA" id="ARBA00001166"/>
    </source>
</evidence>
<accession>A0A2V1E9K8</accession>
<dbReference type="InterPro" id="IPR014780">
    <property type="entry name" value="tRNA_psdUridine_synth_TruB"/>
</dbReference>
<dbReference type="SUPFAM" id="SSF55120">
    <property type="entry name" value="Pseudouridine synthase"/>
    <property type="match status" value="1"/>
</dbReference>